<name>A0A6J7WU27_9CAUD</name>
<sequence length="186" mass="18493">MPMDPVSAWVDAIAGLKPDGGKSGDWAKALADVVDQRVTSKAGVAGVMGSVSFTFQKALFETGLKKASPTSVTLHGAMAIADAWEMAATASTIVVPPGASLGVASPATTWSVVISSIILPPSVALGKLALMQTLASAAPVPDAKASLLGPALYQAFAALLVSISGINSLAPPAGPTPLPLPSAPII</sequence>
<protein>
    <submittedName>
        <fullName evidence="1">Uncharacterized protein</fullName>
    </submittedName>
</protein>
<accession>A0A6J7WU27</accession>
<gene>
    <name evidence="1" type="ORF">UFOVP244_174</name>
</gene>
<dbReference type="EMBL" id="LR798292">
    <property type="protein sequence ID" value="CAB5221476.1"/>
    <property type="molecule type" value="Genomic_DNA"/>
</dbReference>
<reference evidence="1" key="1">
    <citation type="submission" date="2020-05" db="EMBL/GenBank/DDBJ databases">
        <authorList>
            <person name="Chiriac C."/>
            <person name="Salcher M."/>
            <person name="Ghai R."/>
            <person name="Kavagutti S V."/>
        </authorList>
    </citation>
    <scope>NUCLEOTIDE SEQUENCE</scope>
</reference>
<evidence type="ECO:0000313" key="1">
    <source>
        <dbReference type="EMBL" id="CAB5221476.1"/>
    </source>
</evidence>
<proteinExistence type="predicted"/>
<organism evidence="1">
    <name type="scientific">uncultured Caudovirales phage</name>
    <dbReference type="NCBI Taxonomy" id="2100421"/>
    <lineage>
        <taxon>Viruses</taxon>
        <taxon>Duplodnaviria</taxon>
        <taxon>Heunggongvirae</taxon>
        <taxon>Uroviricota</taxon>
        <taxon>Caudoviricetes</taxon>
        <taxon>Peduoviridae</taxon>
        <taxon>Maltschvirus</taxon>
        <taxon>Maltschvirus maltsch</taxon>
    </lineage>
</organism>